<dbReference type="EMBL" id="CP001074">
    <property type="protein sequence ID" value="ACE91292.1"/>
    <property type="molecule type" value="Genomic_DNA"/>
</dbReference>
<dbReference type="Pfam" id="PF02639">
    <property type="entry name" value="DUF188"/>
    <property type="match status" value="1"/>
</dbReference>
<dbReference type="CDD" id="cd18720">
    <property type="entry name" value="PIN_YqxD-like"/>
    <property type="match status" value="1"/>
</dbReference>
<dbReference type="PANTHER" id="PTHR35146">
    <property type="entry name" value="UPF0178 PROTEIN YAII"/>
    <property type="match status" value="1"/>
</dbReference>
<sequence length="290" mass="31582">MRVDVFVVEQNCPYPELDGKDIDALHLRLMEGGELLASARILKPHEPQDPVKIGRVVVSPAHRGKRLGDALMSEAISACERLYPANSIALSAQAHLRRFYEAFGFVVASEEYLEDGIPHIDMIRQPVVSRHEDIIMIYVDADACPVKPEVLKVAERHGLEVTFVANSGLRPSRDAMVHNVIVSNAFDAADNWIAEHAGPGDVVVTADVPLAVRCVAAGAFVSGPTGRVFDETNIGMASAMRDLGAHLRETGESKGYNAAFSPKDRSRFLETFDRLCRRAKSLSAEAGGKP</sequence>
<dbReference type="InterPro" id="IPR003791">
    <property type="entry name" value="UPF0178"/>
</dbReference>
<dbReference type="HAMAP" id="MF_00489">
    <property type="entry name" value="UPF0178"/>
    <property type="match status" value="1"/>
</dbReference>
<dbReference type="eggNOG" id="COG2153">
    <property type="taxonomic scope" value="Bacteria"/>
</dbReference>
<dbReference type="CDD" id="cd04301">
    <property type="entry name" value="NAT_SF"/>
    <property type="match status" value="1"/>
</dbReference>
<dbReference type="Pfam" id="PF13673">
    <property type="entry name" value="Acetyltransf_10"/>
    <property type="match status" value="1"/>
</dbReference>
<dbReference type="PANTHER" id="PTHR35146:SF1">
    <property type="entry name" value="UPF0178 PROTEIN YAII"/>
    <property type="match status" value="1"/>
</dbReference>
<gene>
    <name evidence="4" type="ordered locus">RHECIAT_CH0002338</name>
</gene>
<evidence type="ECO:0000313" key="5">
    <source>
        <dbReference type="Proteomes" id="UP000008817"/>
    </source>
</evidence>
<dbReference type="Gene3D" id="3.40.630.30">
    <property type="match status" value="1"/>
</dbReference>
<organism evidence="4 5">
    <name type="scientific">Rhizobium etli (strain CIAT 652)</name>
    <dbReference type="NCBI Taxonomy" id="491916"/>
    <lineage>
        <taxon>Bacteria</taxon>
        <taxon>Pseudomonadati</taxon>
        <taxon>Pseudomonadota</taxon>
        <taxon>Alphaproteobacteria</taxon>
        <taxon>Hyphomicrobiales</taxon>
        <taxon>Rhizobiaceae</taxon>
        <taxon>Rhizobium/Agrobacterium group</taxon>
        <taxon>Rhizobium</taxon>
    </lineage>
</organism>
<dbReference type="InterPro" id="IPR016181">
    <property type="entry name" value="Acyl_CoA_acyltransferase"/>
</dbReference>
<accession>B3PP06</accession>
<dbReference type="InterPro" id="IPR000182">
    <property type="entry name" value="GNAT_dom"/>
</dbReference>
<evidence type="ECO:0000259" key="3">
    <source>
        <dbReference type="PROSITE" id="PS51186"/>
    </source>
</evidence>
<protein>
    <recommendedName>
        <fullName evidence="2">UPF0178 protein RHECIAT_CH0002338</fullName>
    </recommendedName>
</protein>
<dbReference type="eggNOG" id="COG1671">
    <property type="taxonomic scope" value="Bacteria"/>
</dbReference>
<name>B3PP06_RHIE6</name>
<proteinExistence type="inferred from homology"/>
<reference evidence="4 5" key="1">
    <citation type="submission" date="2008-04" db="EMBL/GenBank/DDBJ databases">
        <title>Genome diversity and DNA divergence of Rhizobium etli.</title>
        <authorList>
            <person name="Gonzalez V."/>
            <person name="Acosta J.L."/>
            <person name="Santamaria R.I."/>
            <person name="Bustos P."/>
            <person name="Hernandez-Gonzalez I.L."/>
            <person name="Fernandez J.L."/>
            <person name="Diaz R."/>
            <person name="Flores M."/>
            <person name="Mora J."/>
            <person name="Palacios R."/>
            <person name="Davila G."/>
        </authorList>
    </citation>
    <scope>NUCLEOTIDE SEQUENCE [LARGE SCALE GENOMIC DNA]</scope>
    <source>
        <strain evidence="4 5">CIAT 652</strain>
    </source>
</reference>
<dbReference type="PROSITE" id="PS51186">
    <property type="entry name" value="GNAT"/>
    <property type="match status" value="1"/>
</dbReference>
<keyword evidence="4" id="KW-0808">Transferase</keyword>
<dbReference type="SUPFAM" id="SSF55729">
    <property type="entry name" value="Acyl-CoA N-acyltransferases (Nat)"/>
    <property type="match status" value="1"/>
</dbReference>
<dbReference type="KEGG" id="rec:RHECIAT_CH0002338"/>
<dbReference type="AlphaFoldDB" id="B3PP06"/>
<dbReference type="HOGENOM" id="CLU_959333_0_0_5"/>
<dbReference type="GO" id="GO:0016747">
    <property type="term" value="F:acyltransferase activity, transferring groups other than amino-acyl groups"/>
    <property type="evidence" value="ECO:0007669"/>
    <property type="project" value="InterPro"/>
</dbReference>
<evidence type="ECO:0000256" key="2">
    <source>
        <dbReference type="HAMAP-Rule" id="MF_00489"/>
    </source>
</evidence>
<evidence type="ECO:0000256" key="1">
    <source>
        <dbReference type="ARBA" id="ARBA00008522"/>
    </source>
</evidence>
<evidence type="ECO:0000313" key="4">
    <source>
        <dbReference type="EMBL" id="ACE91292.1"/>
    </source>
</evidence>
<dbReference type="NCBIfam" id="NF001095">
    <property type="entry name" value="PRK00124.1"/>
    <property type="match status" value="1"/>
</dbReference>
<dbReference type="Proteomes" id="UP000008817">
    <property type="component" value="Chromosome"/>
</dbReference>
<feature type="domain" description="N-acetyltransferase" evidence="3">
    <location>
        <begin position="1"/>
        <end position="127"/>
    </location>
</feature>
<comment type="similarity">
    <text evidence="1 2">Belongs to the UPF0178 family.</text>
</comment>